<dbReference type="Proteomes" id="UP000799771">
    <property type="component" value="Unassembled WGS sequence"/>
</dbReference>
<name>A0A6A5ZYU9_9PLEO</name>
<evidence type="ECO:0000256" key="1">
    <source>
        <dbReference type="SAM" id="MobiDB-lite"/>
    </source>
</evidence>
<protein>
    <submittedName>
        <fullName evidence="2">Uncharacterized protein</fullName>
    </submittedName>
</protein>
<evidence type="ECO:0000313" key="2">
    <source>
        <dbReference type="EMBL" id="KAF2124064.1"/>
    </source>
</evidence>
<feature type="region of interest" description="Disordered" evidence="1">
    <location>
        <begin position="1"/>
        <end position="21"/>
    </location>
</feature>
<reference evidence="2" key="1">
    <citation type="journal article" date="2020" name="Stud. Mycol.">
        <title>101 Dothideomycetes genomes: a test case for predicting lifestyles and emergence of pathogens.</title>
        <authorList>
            <person name="Haridas S."/>
            <person name="Albert R."/>
            <person name="Binder M."/>
            <person name="Bloem J."/>
            <person name="Labutti K."/>
            <person name="Salamov A."/>
            <person name="Andreopoulos B."/>
            <person name="Baker S."/>
            <person name="Barry K."/>
            <person name="Bills G."/>
            <person name="Bluhm B."/>
            <person name="Cannon C."/>
            <person name="Castanera R."/>
            <person name="Culley D."/>
            <person name="Daum C."/>
            <person name="Ezra D."/>
            <person name="Gonzalez J."/>
            <person name="Henrissat B."/>
            <person name="Kuo A."/>
            <person name="Liang C."/>
            <person name="Lipzen A."/>
            <person name="Lutzoni F."/>
            <person name="Magnuson J."/>
            <person name="Mondo S."/>
            <person name="Nolan M."/>
            <person name="Ohm R."/>
            <person name="Pangilinan J."/>
            <person name="Park H.-J."/>
            <person name="Ramirez L."/>
            <person name="Alfaro M."/>
            <person name="Sun H."/>
            <person name="Tritt A."/>
            <person name="Yoshinaga Y."/>
            <person name="Zwiers L.-H."/>
            <person name="Turgeon B."/>
            <person name="Goodwin S."/>
            <person name="Spatafora J."/>
            <person name="Crous P."/>
            <person name="Grigoriev I."/>
        </authorList>
    </citation>
    <scope>NUCLEOTIDE SEQUENCE</scope>
    <source>
        <strain evidence="2">CBS 119687</strain>
    </source>
</reference>
<dbReference type="EMBL" id="ML977521">
    <property type="protein sequence ID" value="KAF2124064.1"/>
    <property type="molecule type" value="Genomic_DNA"/>
</dbReference>
<gene>
    <name evidence="2" type="ORF">P153DRAFT_391100</name>
</gene>
<dbReference type="GeneID" id="54411434"/>
<sequence length="179" mass="20309">MEDTKLSTPSTTIISGNPPVCYDSDPSSQPLRYNKSLNSRILNPSSNSELEVSARRTSIPHCNDTEFLIVRPRREDKIPNERALPACPNVIVIPKTASRLHRILYLSTPNKRNKKLLACKLSVENYSDEDNTNHPGPTTRWNVTELEFEDLIDMLSANVASEDQARARWRSYLGQETKQ</sequence>
<dbReference type="AlphaFoldDB" id="A0A6A5ZYU9"/>
<evidence type="ECO:0000313" key="3">
    <source>
        <dbReference type="Proteomes" id="UP000799771"/>
    </source>
</evidence>
<organism evidence="2 3">
    <name type="scientific">Dothidotthia symphoricarpi CBS 119687</name>
    <dbReference type="NCBI Taxonomy" id="1392245"/>
    <lineage>
        <taxon>Eukaryota</taxon>
        <taxon>Fungi</taxon>
        <taxon>Dikarya</taxon>
        <taxon>Ascomycota</taxon>
        <taxon>Pezizomycotina</taxon>
        <taxon>Dothideomycetes</taxon>
        <taxon>Pleosporomycetidae</taxon>
        <taxon>Pleosporales</taxon>
        <taxon>Dothidotthiaceae</taxon>
        <taxon>Dothidotthia</taxon>
    </lineage>
</organism>
<keyword evidence="3" id="KW-1185">Reference proteome</keyword>
<proteinExistence type="predicted"/>
<feature type="compositionally biased region" description="Polar residues" evidence="1">
    <location>
        <begin position="1"/>
        <end position="15"/>
    </location>
</feature>
<accession>A0A6A5ZYU9</accession>
<dbReference type="RefSeq" id="XP_033518457.1">
    <property type="nucleotide sequence ID" value="XM_033671002.1"/>
</dbReference>